<dbReference type="Gene3D" id="3.40.50.11710">
    <property type="entry name" value="Cyclodipeptide synthase"/>
    <property type="match status" value="1"/>
</dbReference>
<proteinExistence type="inferred from homology"/>
<evidence type="ECO:0000313" key="5">
    <source>
        <dbReference type="Proteomes" id="UP000199682"/>
    </source>
</evidence>
<evidence type="ECO:0000256" key="3">
    <source>
        <dbReference type="ARBA" id="ARBA00030771"/>
    </source>
</evidence>
<reference evidence="5" key="1">
    <citation type="submission" date="2016-10" db="EMBL/GenBank/DDBJ databases">
        <authorList>
            <person name="Varghese N."/>
            <person name="Submissions S."/>
        </authorList>
    </citation>
    <scope>NUCLEOTIDE SEQUENCE [LARGE SCALE GENOMIC DNA]</scope>
    <source>
        <strain evidence="5">DSM 44796</strain>
    </source>
</reference>
<dbReference type="InterPro" id="IPR030903">
    <property type="entry name" value="CDPS"/>
</dbReference>
<evidence type="ECO:0000313" key="4">
    <source>
        <dbReference type="EMBL" id="SDK03726.1"/>
    </source>
</evidence>
<accession>A0A1G8YLV6</accession>
<dbReference type="Proteomes" id="UP000199682">
    <property type="component" value="Unassembled WGS sequence"/>
</dbReference>
<dbReference type="InterPro" id="IPR038622">
    <property type="entry name" value="CDPS_sf"/>
</dbReference>
<organism evidence="4 5">
    <name type="scientific">Lentzea albidocapillata subsp. violacea</name>
    <dbReference type="NCBI Taxonomy" id="128104"/>
    <lineage>
        <taxon>Bacteria</taxon>
        <taxon>Bacillati</taxon>
        <taxon>Actinomycetota</taxon>
        <taxon>Actinomycetes</taxon>
        <taxon>Pseudonocardiales</taxon>
        <taxon>Pseudonocardiaceae</taxon>
        <taxon>Lentzea</taxon>
    </lineage>
</organism>
<comment type="similarity">
    <text evidence="1">Belongs to the CDPS family.</text>
</comment>
<evidence type="ECO:0000256" key="1">
    <source>
        <dbReference type="ARBA" id="ARBA00006034"/>
    </source>
</evidence>
<protein>
    <recommendedName>
        <fullName evidence="3">Cyclodipeptide synthase</fullName>
    </recommendedName>
</protein>
<name>A0A1G8YLV6_9PSEU</name>
<dbReference type="EMBL" id="FNET01000004">
    <property type="protein sequence ID" value="SDK03726.1"/>
    <property type="molecule type" value="Genomic_DNA"/>
</dbReference>
<gene>
    <name evidence="4" type="ORF">SAMN04488074_10487</name>
</gene>
<dbReference type="NCBIfam" id="TIGR04539">
    <property type="entry name" value="tRNA_cyclodipep"/>
    <property type="match status" value="1"/>
</dbReference>
<keyword evidence="2" id="KW-0808">Transferase</keyword>
<dbReference type="GO" id="GO:0016755">
    <property type="term" value="F:aminoacyltransferase activity"/>
    <property type="evidence" value="ECO:0007669"/>
    <property type="project" value="InterPro"/>
</dbReference>
<sequence>MLLTTPLTEHCATPLRSGRHVCVGVSPFNSYFSVERITALARWAMREFERFHFFVPDHASVYTLEALGYEPGRAQRKAGRQGQYVVNKICRALRDAGVSEPEEHLLDGAALARNDRYRELLRDAGAWFMTDDAFAGECLEATRWVLDRRLPDGQVPTEEQLRCAVRYFLAELPMFIDTPAIAGVDSSVFAYHQRVAFLERLYARELAWLPNPAQGFVVLTPHEEAV</sequence>
<dbReference type="RefSeq" id="WP_090005717.1">
    <property type="nucleotide sequence ID" value="NZ_FNET01000004.1"/>
</dbReference>
<dbReference type="Pfam" id="PF16715">
    <property type="entry name" value="CDPS"/>
    <property type="match status" value="1"/>
</dbReference>
<evidence type="ECO:0000256" key="2">
    <source>
        <dbReference type="ARBA" id="ARBA00022679"/>
    </source>
</evidence>
<dbReference type="AlphaFoldDB" id="A0A1G8YLV6"/>